<sequence>MVRSLPKRNNPFILPDQSPSYEELLALRRLGKTHLAVKPTQIGTSNATKPENLGPFEYAHLRAKLPKDLKGSEIFASHAPVQHPDTYFLMRRSKDGYVSATGMFKIAFPWAKLEEEKAEREYLKTREGTSEDEIAGNIWISPILALELAKEYQMYDWVRALLDPTEIPQTPKKQITPPPKFELPPIEAPTQLSAPSQRTRRGRSASPSKRVPSPRKPRKTRAAKEASVEEASAASASLQTALEMTASTADAGSANGTVEPSVEEYVEEKVVSVTEKTTKPTPKKKVAAIPEEDEVEEEKVKVDVKTTADTVDDVRTTQTTISVEMPVSLPEAPSAEDTEKMIAKAKEMVEEAIKVQATEGEQPESSSPKGAKKRKTDMLSEDEEDDETRAASALRAKRAKVLEEKLKRERVRNRALVGVTAVFALAASIPYFF</sequence>
<dbReference type="GeneID" id="38122421"/>
<name>A0A397GF38_ASPTH</name>
<dbReference type="InterPro" id="IPR018004">
    <property type="entry name" value="KilA/APSES_HTH"/>
</dbReference>
<proteinExistence type="predicted"/>
<reference evidence="8" key="1">
    <citation type="submission" date="2018-08" db="EMBL/GenBank/DDBJ databases">
        <title>Draft genome sequence of azole-resistant Aspergillus thermomutatus (Neosartorya pseudofischeri) strain HMR AF 39, isolated from a human nasal aspirate.</title>
        <authorList>
            <person name="Parent-Michaud M."/>
            <person name="Dufresne P.J."/>
            <person name="Fournier E."/>
            <person name="Martineau C."/>
            <person name="Moreira S."/>
            <person name="Perkins V."/>
            <person name="De Repentigny L."/>
            <person name="Dufresne S.F."/>
        </authorList>
    </citation>
    <scope>NUCLEOTIDE SEQUENCE [LARGE SCALE GENOMIC DNA]</scope>
    <source>
        <strain evidence="8">HMR AF 39</strain>
    </source>
</reference>
<evidence type="ECO:0000256" key="6">
    <source>
        <dbReference type="SAM" id="Phobius"/>
    </source>
</evidence>
<dbReference type="Proteomes" id="UP000215305">
    <property type="component" value="Unassembled WGS sequence"/>
</dbReference>
<dbReference type="PANTHER" id="PTHR38044:SF1">
    <property type="entry name" value="BOUQUET FORMATION PROTEIN 4"/>
    <property type="match status" value="1"/>
</dbReference>
<protein>
    <recommendedName>
        <fullName evidence="1">Cell pattern formation-associated protein stuA</fullName>
    </recommendedName>
    <alternativeName>
        <fullName evidence="4">Stunted protein A</fullName>
    </alternativeName>
</protein>
<dbReference type="GO" id="GO:0048315">
    <property type="term" value="P:conidium formation"/>
    <property type="evidence" value="ECO:0007669"/>
    <property type="project" value="UniProtKB-KW"/>
</dbReference>
<organism evidence="8 9">
    <name type="scientific">Aspergillus thermomutatus</name>
    <name type="common">Neosartorya pseudofischeri</name>
    <dbReference type="NCBI Taxonomy" id="41047"/>
    <lineage>
        <taxon>Eukaryota</taxon>
        <taxon>Fungi</taxon>
        <taxon>Dikarya</taxon>
        <taxon>Ascomycota</taxon>
        <taxon>Pezizomycotina</taxon>
        <taxon>Eurotiomycetes</taxon>
        <taxon>Eurotiomycetidae</taxon>
        <taxon>Eurotiales</taxon>
        <taxon>Aspergillaceae</taxon>
        <taxon>Aspergillus</taxon>
        <taxon>Aspergillus subgen. Fumigati</taxon>
    </lineage>
</organism>
<keyword evidence="6" id="KW-0812">Transmembrane</keyword>
<evidence type="ECO:0000259" key="7">
    <source>
        <dbReference type="PROSITE" id="PS51299"/>
    </source>
</evidence>
<dbReference type="STRING" id="41047.A0A397GF38"/>
<dbReference type="SMART" id="SM01252">
    <property type="entry name" value="KilA-N"/>
    <property type="match status" value="1"/>
</dbReference>
<dbReference type="EMBL" id="NKHU02000239">
    <property type="protein sequence ID" value="RHZ46720.1"/>
    <property type="molecule type" value="Genomic_DNA"/>
</dbReference>
<evidence type="ECO:0000256" key="3">
    <source>
        <dbReference type="ARBA" id="ARBA00023321"/>
    </source>
</evidence>
<keyword evidence="9" id="KW-1185">Reference proteome</keyword>
<dbReference type="GO" id="GO:0030435">
    <property type="term" value="P:sporulation resulting in formation of a cellular spore"/>
    <property type="evidence" value="ECO:0007669"/>
    <property type="project" value="UniProtKB-KW"/>
</dbReference>
<dbReference type="InterPro" id="IPR037548">
    <property type="entry name" value="Bqt4"/>
</dbReference>
<feature type="region of interest" description="Disordered" evidence="5">
    <location>
        <begin position="353"/>
        <end position="392"/>
    </location>
</feature>
<dbReference type="RefSeq" id="XP_026611293.1">
    <property type="nucleotide sequence ID" value="XM_026754066.1"/>
</dbReference>
<dbReference type="OrthoDB" id="5346159at2759"/>
<dbReference type="GO" id="GO:0044820">
    <property type="term" value="P:mitotic telomere tethering at nuclear periphery"/>
    <property type="evidence" value="ECO:0007669"/>
    <property type="project" value="TreeGrafter"/>
</dbReference>
<feature type="transmembrane region" description="Helical" evidence="6">
    <location>
        <begin position="415"/>
        <end position="432"/>
    </location>
</feature>
<dbReference type="GO" id="GO:0070197">
    <property type="term" value="P:meiotic attachment of telomere to nuclear envelope"/>
    <property type="evidence" value="ECO:0007669"/>
    <property type="project" value="InterPro"/>
</dbReference>
<gene>
    <name evidence="8" type="ORF">CDV56_100447</name>
</gene>
<feature type="domain" description="HTH APSES-type" evidence="7">
    <location>
        <begin position="64"/>
        <end position="173"/>
    </location>
</feature>
<keyword evidence="6" id="KW-0472">Membrane</keyword>
<evidence type="ECO:0000313" key="9">
    <source>
        <dbReference type="Proteomes" id="UP000215305"/>
    </source>
</evidence>
<keyword evidence="2" id="KW-0749">Sporulation</keyword>
<dbReference type="GO" id="GO:0003677">
    <property type="term" value="F:DNA binding"/>
    <property type="evidence" value="ECO:0007669"/>
    <property type="project" value="InterPro"/>
</dbReference>
<evidence type="ECO:0000313" key="8">
    <source>
        <dbReference type="EMBL" id="RHZ46720.1"/>
    </source>
</evidence>
<dbReference type="SUPFAM" id="SSF54616">
    <property type="entry name" value="DNA-binding domain of Mlu1-box binding protein MBP1"/>
    <property type="match status" value="1"/>
</dbReference>
<evidence type="ECO:0000256" key="2">
    <source>
        <dbReference type="ARBA" id="ARBA00022969"/>
    </source>
</evidence>
<dbReference type="PANTHER" id="PTHR38044">
    <property type="entry name" value="BOUQUET FORMATION PROTEIN 4"/>
    <property type="match status" value="1"/>
</dbReference>
<evidence type="ECO:0000256" key="1">
    <source>
        <dbReference type="ARBA" id="ARBA00019309"/>
    </source>
</evidence>
<keyword evidence="3" id="KW-0183">Conidiation</keyword>
<dbReference type="PROSITE" id="PS51299">
    <property type="entry name" value="HTH_APSES"/>
    <property type="match status" value="1"/>
</dbReference>
<evidence type="ECO:0000256" key="4">
    <source>
        <dbReference type="ARBA" id="ARBA00031907"/>
    </source>
</evidence>
<comment type="caution">
    <text evidence="8">The sequence shown here is derived from an EMBL/GenBank/DDBJ whole genome shotgun (WGS) entry which is preliminary data.</text>
</comment>
<dbReference type="Pfam" id="PF04383">
    <property type="entry name" value="KilA-N"/>
    <property type="match status" value="1"/>
</dbReference>
<dbReference type="FunFam" id="3.10.260.10:FF:000002">
    <property type="entry name" value="APSES transcription factor, putative"/>
    <property type="match status" value="1"/>
</dbReference>
<feature type="region of interest" description="Disordered" evidence="5">
    <location>
        <begin position="273"/>
        <end position="301"/>
    </location>
</feature>
<dbReference type="GO" id="GO:1990862">
    <property type="term" value="C:nuclear membrane complex Bqt3-Bqt4"/>
    <property type="evidence" value="ECO:0007669"/>
    <property type="project" value="InterPro"/>
</dbReference>
<accession>A0A397GF38</accession>
<dbReference type="InterPro" id="IPR003163">
    <property type="entry name" value="Tscrpt_reg_HTH_APSES-type"/>
</dbReference>
<evidence type="ECO:0000256" key="5">
    <source>
        <dbReference type="SAM" id="MobiDB-lite"/>
    </source>
</evidence>
<dbReference type="VEuPathDB" id="FungiDB:CDV56_100447"/>
<dbReference type="AlphaFoldDB" id="A0A397GF38"/>
<feature type="compositionally biased region" description="Basic residues" evidence="5">
    <location>
        <begin position="212"/>
        <end position="221"/>
    </location>
</feature>
<feature type="region of interest" description="Disordered" evidence="5">
    <location>
        <begin position="168"/>
        <end position="234"/>
    </location>
</feature>
<dbReference type="Gene3D" id="3.10.260.10">
    <property type="entry name" value="Transcription regulator HTH, APSES-type DNA-binding domain"/>
    <property type="match status" value="1"/>
</dbReference>
<keyword evidence="6" id="KW-1133">Transmembrane helix</keyword>
<dbReference type="InterPro" id="IPR036887">
    <property type="entry name" value="HTH_APSES_sf"/>
</dbReference>